<gene>
    <name evidence="5" type="ORF">QBC37DRAFT_382844</name>
</gene>
<evidence type="ECO:0000256" key="2">
    <source>
        <dbReference type="ARBA" id="ARBA00022980"/>
    </source>
</evidence>
<accession>A0AAN6YIC1</accession>
<name>A0AAN6YIC1_9PEZI</name>
<evidence type="ECO:0000313" key="5">
    <source>
        <dbReference type="EMBL" id="KAK4219221.1"/>
    </source>
</evidence>
<dbReference type="InterPro" id="IPR000271">
    <property type="entry name" value="Ribosomal_bL34"/>
</dbReference>
<dbReference type="GO" id="GO:0005840">
    <property type="term" value="C:ribosome"/>
    <property type="evidence" value="ECO:0007669"/>
    <property type="project" value="UniProtKB-KW"/>
</dbReference>
<comment type="similarity">
    <text evidence="1">Belongs to the bacterial ribosomal protein bL34 family.</text>
</comment>
<dbReference type="Gene3D" id="1.10.287.3980">
    <property type="match status" value="1"/>
</dbReference>
<dbReference type="NCBIfam" id="TIGR01030">
    <property type="entry name" value="rpmH_bact"/>
    <property type="match status" value="1"/>
</dbReference>
<evidence type="ECO:0000256" key="4">
    <source>
        <dbReference type="SAM" id="MobiDB-lite"/>
    </source>
</evidence>
<evidence type="ECO:0000256" key="3">
    <source>
        <dbReference type="ARBA" id="ARBA00023274"/>
    </source>
</evidence>
<reference evidence="5" key="1">
    <citation type="journal article" date="2023" name="Mol. Phylogenet. Evol.">
        <title>Genome-scale phylogeny and comparative genomics of the fungal order Sordariales.</title>
        <authorList>
            <person name="Hensen N."/>
            <person name="Bonometti L."/>
            <person name="Westerberg I."/>
            <person name="Brannstrom I.O."/>
            <person name="Guillou S."/>
            <person name="Cros-Aarteil S."/>
            <person name="Calhoun S."/>
            <person name="Haridas S."/>
            <person name="Kuo A."/>
            <person name="Mondo S."/>
            <person name="Pangilinan J."/>
            <person name="Riley R."/>
            <person name="LaButti K."/>
            <person name="Andreopoulos B."/>
            <person name="Lipzen A."/>
            <person name="Chen C."/>
            <person name="Yan M."/>
            <person name="Daum C."/>
            <person name="Ng V."/>
            <person name="Clum A."/>
            <person name="Steindorff A."/>
            <person name="Ohm R.A."/>
            <person name="Martin F."/>
            <person name="Silar P."/>
            <person name="Natvig D.O."/>
            <person name="Lalanne C."/>
            <person name="Gautier V."/>
            <person name="Ament-Velasquez S.L."/>
            <person name="Kruys A."/>
            <person name="Hutchinson M.I."/>
            <person name="Powell A.J."/>
            <person name="Barry K."/>
            <person name="Miller A.N."/>
            <person name="Grigoriev I.V."/>
            <person name="Debuchy R."/>
            <person name="Gladieux P."/>
            <person name="Hiltunen Thoren M."/>
            <person name="Johannesson H."/>
        </authorList>
    </citation>
    <scope>NUCLEOTIDE SEQUENCE</scope>
    <source>
        <strain evidence="5">PSN293</strain>
    </source>
</reference>
<protein>
    <recommendedName>
        <fullName evidence="7">Ribosomal protein L34</fullName>
    </recommendedName>
</protein>
<comment type="caution">
    <text evidence="5">The sequence shown here is derived from an EMBL/GenBank/DDBJ whole genome shotgun (WGS) entry which is preliminary data.</text>
</comment>
<feature type="compositionally biased region" description="Low complexity" evidence="4">
    <location>
        <begin position="60"/>
        <end position="72"/>
    </location>
</feature>
<dbReference type="AlphaFoldDB" id="A0AAN6YIC1"/>
<dbReference type="Proteomes" id="UP001301769">
    <property type="component" value="Unassembled WGS sequence"/>
</dbReference>
<sequence>MSGFRKLGSSAMPLLRSATWARAAVPKRIAVPSSRSFSILTPLRPSLQSGTTTRQSVFRTNTPTSMTGQTTTTTQTAEGGVVLDLVPKTFITSNPALAGLGNQIRCGPRPTMSNASRLIQKRRHGFLSRIRTNKGRKILAARKAKGRRRLSA</sequence>
<dbReference type="GO" id="GO:1990904">
    <property type="term" value="C:ribonucleoprotein complex"/>
    <property type="evidence" value="ECO:0007669"/>
    <property type="project" value="UniProtKB-KW"/>
</dbReference>
<organism evidence="5 6">
    <name type="scientific">Rhypophila decipiens</name>
    <dbReference type="NCBI Taxonomy" id="261697"/>
    <lineage>
        <taxon>Eukaryota</taxon>
        <taxon>Fungi</taxon>
        <taxon>Dikarya</taxon>
        <taxon>Ascomycota</taxon>
        <taxon>Pezizomycotina</taxon>
        <taxon>Sordariomycetes</taxon>
        <taxon>Sordariomycetidae</taxon>
        <taxon>Sordariales</taxon>
        <taxon>Naviculisporaceae</taxon>
        <taxon>Rhypophila</taxon>
    </lineage>
</organism>
<keyword evidence="6" id="KW-1185">Reference proteome</keyword>
<dbReference type="HAMAP" id="MF_00391">
    <property type="entry name" value="Ribosomal_bL34"/>
    <property type="match status" value="1"/>
</dbReference>
<keyword evidence="2" id="KW-0689">Ribosomal protein</keyword>
<dbReference type="GO" id="GO:0003735">
    <property type="term" value="F:structural constituent of ribosome"/>
    <property type="evidence" value="ECO:0007669"/>
    <property type="project" value="InterPro"/>
</dbReference>
<feature type="region of interest" description="Disordered" evidence="4">
    <location>
        <begin position="48"/>
        <end position="72"/>
    </location>
</feature>
<dbReference type="Pfam" id="PF00468">
    <property type="entry name" value="Ribosomal_L34"/>
    <property type="match status" value="1"/>
</dbReference>
<keyword evidence="3" id="KW-0687">Ribonucleoprotein</keyword>
<evidence type="ECO:0008006" key="7">
    <source>
        <dbReference type="Google" id="ProtNLM"/>
    </source>
</evidence>
<feature type="compositionally biased region" description="Polar residues" evidence="4">
    <location>
        <begin position="48"/>
        <end position="59"/>
    </location>
</feature>
<dbReference type="GO" id="GO:0006412">
    <property type="term" value="P:translation"/>
    <property type="evidence" value="ECO:0007669"/>
    <property type="project" value="InterPro"/>
</dbReference>
<dbReference type="EMBL" id="MU858049">
    <property type="protein sequence ID" value="KAK4219221.1"/>
    <property type="molecule type" value="Genomic_DNA"/>
</dbReference>
<evidence type="ECO:0000313" key="6">
    <source>
        <dbReference type="Proteomes" id="UP001301769"/>
    </source>
</evidence>
<evidence type="ECO:0000256" key="1">
    <source>
        <dbReference type="ARBA" id="ARBA00010111"/>
    </source>
</evidence>
<proteinExistence type="inferred from homology"/>
<reference evidence="5" key="2">
    <citation type="submission" date="2023-05" db="EMBL/GenBank/DDBJ databases">
        <authorList>
            <consortium name="Lawrence Berkeley National Laboratory"/>
            <person name="Steindorff A."/>
            <person name="Hensen N."/>
            <person name="Bonometti L."/>
            <person name="Westerberg I."/>
            <person name="Brannstrom I.O."/>
            <person name="Guillou S."/>
            <person name="Cros-Aarteil S."/>
            <person name="Calhoun S."/>
            <person name="Haridas S."/>
            <person name="Kuo A."/>
            <person name="Mondo S."/>
            <person name="Pangilinan J."/>
            <person name="Riley R."/>
            <person name="Labutti K."/>
            <person name="Andreopoulos B."/>
            <person name="Lipzen A."/>
            <person name="Chen C."/>
            <person name="Yanf M."/>
            <person name="Daum C."/>
            <person name="Ng V."/>
            <person name="Clum A."/>
            <person name="Ohm R."/>
            <person name="Martin F."/>
            <person name="Silar P."/>
            <person name="Natvig D."/>
            <person name="Lalanne C."/>
            <person name="Gautier V."/>
            <person name="Ament-Velasquez S.L."/>
            <person name="Kruys A."/>
            <person name="Hutchinson M.I."/>
            <person name="Powell A.J."/>
            <person name="Barry K."/>
            <person name="Miller A.N."/>
            <person name="Grigoriev I.V."/>
            <person name="Debuchy R."/>
            <person name="Gladieux P."/>
            <person name="Thoren M.H."/>
            <person name="Johannesson H."/>
        </authorList>
    </citation>
    <scope>NUCLEOTIDE SEQUENCE</scope>
    <source>
        <strain evidence="5">PSN293</strain>
    </source>
</reference>